<dbReference type="Proteomes" id="UP000326287">
    <property type="component" value="Chromosome"/>
</dbReference>
<accession>A0A5P9NN61</accession>
<dbReference type="EMBL" id="CP036422">
    <property type="protein sequence ID" value="QFU76358.1"/>
    <property type="molecule type" value="Genomic_DNA"/>
</dbReference>
<evidence type="ECO:0000313" key="2">
    <source>
        <dbReference type="Proteomes" id="UP000326287"/>
    </source>
</evidence>
<dbReference type="RefSeq" id="WP_153239502.1">
    <property type="nucleotide sequence ID" value="NZ_CP036422.1"/>
</dbReference>
<dbReference type="AlphaFoldDB" id="A0A5P9NN61"/>
<gene>
    <name evidence="1" type="ORF">EY643_12185</name>
</gene>
<proteinExistence type="predicted"/>
<keyword evidence="2" id="KW-1185">Reference proteome</keyword>
<dbReference type="OrthoDB" id="8714551at2"/>
<evidence type="ECO:0000313" key="1">
    <source>
        <dbReference type="EMBL" id="QFU76358.1"/>
    </source>
</evidence>
<reference evidence="1 2" key="1">
    <citation type="submission" date="2019-02" db="EMBL/GenBank/DDBJ databases">
        <authorList>
            <person name="Li S.-H."/>
        </authorList>
    </citation>
    <scope>NUCLEOTIDE SEQUENCE [LARGE SCALE GENOMIC DNA]</scope>
    <source>
        <strain evidence="1 2">IMCC14385</strain>
    </source>
</reference>
<sequence>MPKPDNLTIKEIEGAWSDLSRWLVKGGAAINPRWFYHSATTNTWKNVIKDRLPFVEAARDYFNYEVTRGTKVSSLAGYASYMNTFMQWVDENNIVLSLDDNELEEIYLAFDEYCYQSAWIKKEVKKSSAYHKSFNVSQSLSKILERPAHALLRYKSRTVKAFSRTAKTSVSRAAEKQHLGDTSTLGYYCVDLANAITIESVYGQLPIRANSFRPDGTVLPISIVPPGLQSALDGKRYNRSRAWAEKMCAPTTSIGRDRAPLLRLRLLAELVVFVYQTGINVSLALQIERKGFKYKSQGNSDWLVTGRKGRKQGPASFTIYKEYRERFKRLIDFVDHFYPGDTQLFPIATKSGRQKGTINYDVLKNHAARDDVPWIPPRVTRNTRANFLDRQSGDPNLSDEMNQHTREVFRQNYERPSQQRAMTALTQFWKNSPVSLINSGCDAKPESTEDKPSGVISPNCINESGCLWCKSHRDIDSEDYVWSLATFRHLKLIEAAQPIKREIPSDLVIDRLSNKLQAFKDRNEKSRKWVEEALLRIEEGDYHPTWKNVLNFWESR</sequence>
<organism evidence="1 2">
    <name type="scientific">Halioglobus maricola</name>
    <dbReference type="NCBI Taxonomy" id="2601894"/>
    <lineage>
        <taxon>Bacteria</taxon>
        <taxon>Pseudomonadati</taxon>
        <taxon>Pseudomonadota</taxon>
        <taxon>Gammaproteobacteria</taxon>
        <taxon>Cellvibrionales</taxon>
        <taxon>Halieaceae</taxon>
        <taxon>Halioglobus</taxon>
    </lineage>
</organism>
<protein>
    <recommendedName>
        <fullName evidence="3">Site-specific integrase</fullName>
    </recommendedName>
</protein>
<dbReference type="KEGG" id="halc:EY643_12185"/>
<name>A0A5P9NN61_9GAMM</name>
<evidence type="ECO:0008006" key="3">
    <source>
        <dbReference type="Google" id="ProtNLM"/>
    </source>
</evidence>